<dbReference type="AlphaFoldDB" id="A0A327NDJ2"/>
<gene>
    <name evidence="9" type="ORF">HMF3257_00895</name>
</gene>
<keyword evidence="1" id="KW-0723">Serine/threonine-protein kinase</keyword>
<dbReference type="InterPro" id="IPR000719">
    <property type="entry name" value="Prot_kinase_dom"/>
</dbReference>
<dbReference type="PANTHER" id="PTHR24345">
    <property type="entry name" value="SERINE/THREONINE-PROTEIN KINASE PLK"/>
    <property type="match status" value="1"/>
</dbReference>
<keyword evidence="7" id="KW-0812">Transmembrane</keyword>
<keyword evidence="10" id="KW-1185">Reference proteome</keyword>
<feature type="region of interest" description="Disordered" evidence="6">
    <location>
        <begin position="311"/>
        <end position="337"/>
    </location>
</feature>
<dbReference type="GO" id="GO:0004674">
    <property type="term" value="F:protein serine/threonine kinase activity"/>
    <property type="evidence" value="ECO:0007669"/>
    <property type="project" value="UniProtKB-KW"/>
</dbReference>
<keyword evidence="7" id="KW-1133">Transmembrane helix</keyword>
<evidence type="ECO:0000256" key="5">
    <source>
        <dbReference type="ARBA" id="ARBA00022840"/>
    </source>
</evidence>
<dbReference type="GO" id="GO:0005524">
    <property type="term" value="F:ATP binding"/>
    <property type="evidence" value="ECO:0007669"/>
    <property type="project" value="UniProtKB-KW"/>
</dbReference>
<dbReference type="OrthoDB" id="9813021at2"/>
<dbReference type="InterPro" id="IPR008271">
    <property type="entry name" value="Ser/Thr_kinase_AS"/>
</dbReference>
<feature type="domain" description="Protein kinase" evidence="8">
    <location>
        <begin position="1"/>
        <end position="260"/>
    </location>
</feature>
<organism evidence="9 10">
    <name type="scientific">Spirosoma telluris</name>
    <dbReference type="NCBI Taxonomy" id="2183553"/>
    <lineage>
        <taxon>Bacteria</taxon>
        <taxon>Pseudomonadati</taxon>
        <taxon>Bacteroidota</taxon>
        <taxon>Cytophagia</taxon>
        <taxon>Cytophagales</taxon>
        <taxon>Cytophagaceae</taxon>
        <taxon>Spirosoma</taxon>
    </lineage>
</organism>
<dbReference type="RefSeq" id="WP_111340232.1">
    <property type="nucleotide sequence ID" value="NZ_QLII01000001.1"/>
</dbReference>
<keyword evidence="2" id="KW-0808">Transferase</keyword>
<evidence type="ECO:0000259" key="8">
    <source>
        <dbReference type="PROSITE" id="PS50011"/>
    </source>
</evidence>
<dbReference type="EMBL" id="QLII01000001">
    <property type="protein sequence ID" value="RAI73351.1"/>
    <property type="molecule type" value="Genomic_DNA"/>
</dbReference>
<feature type="compositionally biased region" description="Polar residues" evidence="6">
    <location>
        <begin position="402"/>
        <end position="411"/>
    </location>
</feature>
<accession>A0A327NDJ2</accession>
<keyword evidence="4" id="KW-0418">Kinase</keyword>
<sequence length="576" mass="64024">MSKVYFAVNNLGDPFAIKLLNVDLAEHETIRKRFRNEMEALKSLRDLEQVCQIKDFYEDGKQMAIVMEHLTGVNLLSHIRREGALSPAQLIDWMQQLLPPFAICHARKIVHRDVKPSNFFLTTSGKLKILDFGIAKALDQTEAQFNSMALGLTSFQEVLGSPMYMSPEQVRGLQEIDHRTDIYSLGVMIYTLLVGHNPYEGLSTRSNYDIQESIVKKTLPQLEGQLAVFNPIIQKATQKEPIDRHQSIQDLLDDLNRITVSSTSQPVQQATNEPDTIILNKPVRLTTPLTTREDANADISIDHPIARTPAPVSEVSVKPTPTAPVSRVTAKKATASSVQEPLPISQAVPSTSPKPATGPLAIKQIIIGLGLLISLVIAVLIYKNRESPTANTTVMVDRNDYQVTDPAQPNHSAALPHPTSESKRLPDRAVPNNKPIPTSPAANALPSWKAARILIRLDQFPHDKHAVYFAAARRAFAELVTLPGNAQTIDSLYTMCLTKATHEKLTYQRTSSLPAKEDAIEWYQTAYMLKSDPYLLEQIKQLKTVVGNGPVKPAKKVKKRVTNDQNVEFYIIPAPK</sequence>
<evidence type="ECO:0000256" key="2">
    <source>
        <dbReference type="ARBA" id="ARBA00022679"/>
    </source>
</evidence>
<dbReference type="Gene3D" id="1.10.510.10">
    <property type="entry name" value="Transferase(Phosphotransferase) domain 1"/>
    <property type="match status" value="1"/>
</dbReference>
<dbReference type="PANTHER" id="PTHR24345:SF0">
    <property type="entry name" value="CELL CYCLE SERINE_THREONINE-PROTEIN KINASE CDC5_MSD2"/>
    <property type="match status" value="1"/>
</dbReference>
<protein>
    <recommendedName>
        <fullName evidence="8">Protein kinase domain-containing protein</fullName>
    </recommendedName>
</protein>
<dbReference type="InterPro" id="IPR011009">
    <property type="entry name" value="Kinase-like_dom_sf"/>
</dbReference>
<dbReference type="Proteomes" id="UP000249016">
    <property type="component" value="Unassembled WGS sequence"/>
</dbReference>
<dbReference type="SMART" id="SM00220">
    <property type="entry name" value="S_TKc"/>
    <property type="match status" value="1"/>
</dbReference>
<dbReference type="PROSITE" id="PS50011">
    <property type="entry name" value="PROTEIN_KINASE_DOM"/>
    <property type="match status" value="1"/>
</dbReference>
<name>A0A327NDJ2_9BACT</name>
<proteinExistence type="predicted"/>
<evidence type="ECO:0000256" key="7">
    <source>
        <dbReference type="SAM" id="Phobius"/>
    </source>
</evidence>
<dbReference type="PROSITE" id="PS00108">
    <property type="entry name" value="PROTEIN_KINASE_ST"/>
    <property type="match status" value="1"/>
</dbReference>
<evidence type="ECO:0000313" key="9">
    <source>
        <dbReference type="EMBL" id="RAI73351.1"/>
    </source>
</evidence>
<keyword evidence="3" id="KW-0547">Nucleotide-binding</keyword>
<evidence type="ECO:0000256" key="3">
    <source>
        <dbReference type="ARBA" id="ARBA00022741"/>
    </source>
</evidence>
<feature type="region of interest" description="Disordered" evidence="6">
    <location>
        <begin position="402"/>
        <end position="441"/>
    </location>
</feature>
<evidence type="ECO:0000256" key="4">
    <source>
        <dbReference type="ARBA" id="ARBA00022777"/>
    </source>
</evidence>
<evidence type="ECO:0000313" key="10">
    <source>
        <dbReference type="Proteomes" id="UP000249016"/>
    </source>
</evidence>
<keyword evidence="5" id="KW-0067">ATP-binding</keyword>
<dbReference type="CDD" id="cd14014">
    <property type="entry name" value="STKc_PknB_like"/>
    <property type="match status" value="1"/>
</dbReference>
<reference evidence="9 10" key="1">
    <citation type="submission" date="2018-06" db="EMBL/GenBank/DDBJ databases">
        <title>Spirosoma sp. HMF3257 Genome sequencing and assembly.</title>
        <authorList>
            <person name="Kang H."/>
            <person name="Cha I."/>
            <person name="Kim H."/>
            <person name="Kang J."/>
            <person name="Joh K."/>
        </authorList>
    </citation>
    <scope>NUCLEOTIDE SEQUENCE [LARGE SCALE GENOMIC DNA]</scope>
    <source>
        <strain evidence="9 10">HMF3257</strain>
    </source>
</reference>
<dbReference type="SUPFAM" id="SSF56112">
    <property type="entry name" value="Protein kinase-like (PK-like)"/>
    <property type="match status" value="1"/>
</dbReference>
<feature type="transmembrane region" description="Helical" evidence="7">
    <location>
        <begin position="360"/>
        <end position="382"/>
    </location>
</feature>
<keyword evidence="7" id="KW-0472">Membrane</keyword>
<comment type="caution">
    <text evidence="9">The sequence shown here is derived from an EMBL/GenBank/DDBJ whole genome shotgun (WGS) entry which is preliminary data.</text>
</comment>
<dbReference type="Pfam" id="PF00069">
    <property type="entry name" value="Pkinase"/>
    <property type="match status" value="1"/>
</dbReference>
<evidence type="ECO:0000256" key="1">
    <source>
        <dbReference type="ARBA" id="ARBA00022527"/>
    </source>
</evidence>
<evidence type="ECO:0000256" key="6">
    <source>
        <dbReference type="SAM" id="MobiDB-lite"/>
    </source>
</evidence>